<protein>
    <submittedName>
        <fullName evidence="3">Ethanolamine utilization protein EutN</fullName>
    </submittedName>
</protein>
<comment type="subcellular location">
    <subcellularLocation>
        <location evidence="1">Bacterial microcompartment</location>
    </subcellularLocation>
</comment>
<dbReference type="Proteomes" id="UP000885847">
    <property type="component" value="Unassembled WGS sequence"/>
</dbReference>
<evidence type="ECO:0000256" key="1">
    <source>
        <dbReference type="ARBA" id="ARBA00024322"/>
    </source>
</evidence>
<dbReference type="PANTHER" id="PTHR36539">
    <property type="entry name" value="ETHANOLAMINE UTILIZATION PROTEIN EUTN"/>
    <property type="match status" value="1"/>
</dbReference>
<organism evidence="3">
    <name type="scientific">candidate division WOR-3 bacterium</name>
    <dbReference type="NCBI Taxonomy" id="2052148"/>
    <lineage>
        <taxon>Bacteria</taxon>
        <taxon>Bacteria division WOR-3</taxon>
    </lineage>
</organism>
<evidence type="ECO:0000313" key="3">
    <source>
        <dbReference type="EMBL" id="HDI83266.1"/>
    </source>
</evidence>
<dbReference type="PROSITE" id="PS51932">
    <property type="entry name" value="BMV"/>
    <property type="match status" value="1"/>
</dbReference>
<proteinExistence type="predicted"/>
<dbReference type="InterPro" id="IPR004992">
    <property type="entry name" value="EutN_CcmL"/>
</dbReference>
<name>A0A7C0VCC4_UNCW3</name>
<accession>A0A7C0VCC4</accession>
<sequence>MRLGRVIGSLHCTKKYPALEGYKLLIVQPVDSSNNPKGMPLICVDTVDAGVEDVVYFVEARDASIPLKDPLTPSDATITGIIERIDTINRELYRK</sequence>
<dbReference type="Pfam" id="PF03319">
    <property type="entry name" value="EutN_CcmL"/>
    <property type="match status" value="1"/>
</dbReference>
<dbReference type="CDD" id="cd01614">
    <property type="entry name" value="EutN_CcmL"/>
    <property type="match status" value="1"/>
</dbReference>
<dbReference type="EMBL" id="DQWE01000272">
    <property type="protein sequence ID" value="HDI83266.1"/>
    <property type="molecule type" value="Genomic_DNA"/>
</dbReference>
<gene>
    <name evidence="3" type="ORF">ENF18_05695</name>
</gene>
<dbReference type="InterPro" id="IPR036677">
    <property type="entry name" value="EutN_CcmL_sf"/>
</dbReference>
<reference evidence="3" key="1">
    <citation type="journal article" date="2020" name="mSystems">
        <title>Genome- and Community-Level Interaction Insights into Carbon Utilization and Element Cycling Functions of Hydrothermarchaeota in Hydrothermal Sediment.</title>
        <authorList>
            <person name="Zhou Z."/>
            <person name="Liu Y."/>
            <person name="Xu W."/>
            <person name="Pan J."/>
            <person name="Luo Z.H."/>
            <person name="Li M."/>
        </authorList>
    </citation>
    <scope>NUCLEOTIDE SEQUENCE [LARGE SCALE GENOMIC DNA]</scope>
    <source>
        <strain evidence="3">HyVt-102</strain>
    </source>
</reference>
<dbReference type="AlphaFoldDB" id="A0A7C0VCC4"/>
<dbReference type="GO" id="GO:0031469">
    <property type="term" value="C:bacterial microcompartment"/>
    <property type="evidence" value="ECO:0007669"/>
    <property type="project" value="UniProtKB-SubCell"/>
</dbReference>
<dbReference type="SUPFAM" id="SSF159133">
    <property type="entry name" value="EutN/CcmL-like"/>
    <property type="match status" value="1"/>
</dbReference>
<dbReference type="PANTHER" id="PTHR36539:SF1">
    <property type="entry name" value="BACTERIAL MICROCOMPARTMENT SHELL VERTEX PROTEIN EUTN"/>
    <property type="match status" value="1"/>
</dbReference>
<keyword evidence="2" id="KW-1283">Bacterial microcompartment</keyword>
<dbReference type="Gene3D" id="2.40.50.220">
    <property type="entry name" value="EutN/Ccml"/>
    <property type="match status" value="1"/>
</dbReference>
<comment type="caution">
    <text evidence="3">The sequence shown here is derived from an EMBL/GenBank/DDBJ whole genome shotgun (WGS) entry which is preliminary data.</text>
</comment>
<evidence type="ECO:0000256" key="2">
    <source>
        <dbReference type="ARBA" id="ARBA00024446"/>
    </source>
</evidence>